<dbReference type="HAMAP" id="MF_00216">
    <property type="entry name" value="aIF_1A"/>
    <property type="match status" value="1"/>
</dbReference>
<evidence type="ECO:0000256" key="1">
    <source>
        <dbReference type="PROSITE-ProRule" id="PRU00181"/>
    </source>
</evidence>
<feature type="domain" description="S1-like" evidence="2">
    <location>
        <begin position="13"/>
        <end position="87"/>
    </location>
</feature>
<keyword evidence="1" id="KW-0648">Protein biosynthesis</keyword>
<evidence type="ECO:0000259" key="2">
    <source>
        <dbReference type="PROSITE" id="PS50832"/>
    </source>
</evidence>
<gene>
    <name evidence="3" type="primary">eif-4C</name>
</gene>
<dbReference type="CDD" id="cd05793">
    <property type="entry name" value="S1_IF1A"/>
    <property type="match status" value="1"/>
</dbReference>
<dbReference type="GO" id="GO:0003723">
    <property type="term" value="F:RNA binding"/>
    <property type="evidence" value="ECO:0007669"/>
    <property type="project" value="InterPro"/>
</dbReference>
<geneLocation type="nucleomorph" evidence="3"/>
<keyword evidence="3" id="KW-0542">Nucleomorph</keyword>
<dbReference type="PROSITE" id="PS50832">
    <property type="entry name" value="S1_IF1_TYPE"/>
    <property type="match status" value="1"/>
</dbReference>
<protein>
    <submittedName>
        <fullName evidence="3">Translation initiation factor eIF-4C</fullName>
    </submittedName>
</protein>
<keyword evidence="1 3" id="KW-0396">Initiation factor</keyword>
<reference evidence="3" key="1">
    <citation type="journal article" date="2015" name="Genome Biol. Evol.">
        <title>Nucleomorph Genome Sequences of Two Chlorarachniophytes, Amorphochlora amoebiformis and Lotharella vacuolata.</title>
        <authorList>
            <person name="Suzuki S."/>
            <person name="Shirato S."/>
            <person name="Hirakawa Y."/>
            <person name="Ishida K."/>
        </authorList>
    </citation>
    <scope>NUCLEOTIDE SEQUENCE</scope>
    <source>
        <strain evidence="3">CCMP240</strain>
    </source>
</reference>
<dbReference type="SMART" id="SM00652">
    <property type="entry name" value="eIF1a"/>
    <property type="match status" value="1"/>
</dbReference>
<dbReference type="AlphaFoldDB" id="A0A0H5BQR3"/>
<dbReference type="PANTHER" id="PTHR21668">
    <property type="entry name" value="EIF-1A"/>
    <property type="match status" value="1"/>
</dbReference>
<dbReference type="EMBL" id="AB996599">
    <property type="protein sequence ID" value="BAS01399.1"/>
    <property type="molecule type" value="Genomic_DNA"/>
</dbReference>
<dbReference type="SUPFAM" id="SSF50249">
    <property type="entry name" value="Nucleic acid-binding proteins"/>
    <property type="match status" value="1"/>
</dbReference>
<dbReference type="Pfam" id="PF01176">
    <property type="entry name" value="eIF-1a"/>
    <property type="match status" value="1"/>
</dbReference>
<dbReference type="Gene3D" id="2.40.50.140">
    <property type="entry name" value="Nucleic acid-binding proteins"/>
    <property type="match status" value="1"/>
</dbReference>
<accession>A0A0H5BQR3</accession>
<dbReference type="InterPro" id="IPR012340">
    <property type="entry name" value="NA-bd_OB-fold"/>
</dbReference>
<evidence type="ECO:0000313" key="3">
    <source>
        <dbReference type="EMBL" id="BAS01399.1"/>
    </source>
</evidence>
<organism evidence="3">
    <name type="scientific">Lotharella vacuolata</name>
    <dbReference type="NCBI Taxonomy" id="74820"/>
    <lineage>
        <taxon>Eukaryota</taxon>
        <taxon>Sar</taxon>
        <taxon>Rhizaria</taxon>
        <taxon>Cercozoa</taxon>
        <taxon>Chlorarachniophyceae</taxon>
        <taxon>Lotharella</taxon>
    </lineage>
</organism>
<dbReference type="InterPro" id="IPR006196">
    <property type="entry name" value="RNA-binding_domain_S1_IF1"/>
</dbReference>
<sequence>MNNTKDKNLDDNYRKFTLKEGPSQKYGLINKKLGDCRFEVLCDDGVVRLCHIRGKIKKKMWIKENDLVLISLRDFEDAKGDIIFKYSENQAKKLVKMNEIPKKFENVKISNLTLSDLLGLPN</sequence>
<name>A0A0H5BQR3_9EUKA</name>
<dbReference type="InterPro" id="IPR001253">
    <property type="entry name" value="TIF_eIF-1A"/>
</dbReference>
<dbReference type="GO" id="GO:0003743">
    <property type="term" value="F:translation initiation factor activity"/>
    <property type="evidence" value="ECO:0007669"/>
    <property type="project" value="UniProtKB-UniRule"/>
</dbReference>
<proteinExistence type="inferred from homology"/>